<feature type="domain" description="Flagellar hook protein FlgE/F/G-like D1" evidence="5">
    <location>
        <begin position="93"/>
        <end position="136"/>
    </location>
</feature>
<keyword evidence="2" id="KW-0975">Bacterial flagellum</keyword>
<dbReference type="PANTHER" id="PTHR30435:SF19">
    <property type="entry name" value="FLAGELLAR BASAL-BODY ROD PROTEIN FLGG"/>
    <property type="match status" value="1"/>
</dbReference>
<evidence type="ECO:0000313" key="7">
    <source>
        <dbReference type="Proteomes" id="UP001501166"/>
    </source>
</evidence>
<dbReference type="RefSeq" id="WP_343754947.1">
    <property type="nucleotide sequence ID" value="NZ_BAAACW010000080.1"/>
</dbReference>
<comment type="caution">
    <text evidence="6">The sequence shown here is derived from an EMBL/GenBank/DDBJ whole genome shotgun (WGS) entry which is preliminary data.</text>
</comment>
<evidence type="ECO:0000256" key="1">
    <source>
        <dbReference type="ARBA" id="ARBA00009677"/>
    </source>
</evidence>
<name>A0ABN0XF18_9LACT</name>
<dbReference type="InterPro" id="IPR001444">
    <property type="entry name" value="Flag_bb_rod_N"/>
</dbReference>
<dbReference type="InterPro" id="IPR010930">
    <property type="entry name" value="Flg_bb/hook_C_dom"/>
</dbReference>
<evidence type="ECO:0000259" key="4">
    <source>
        <dbReference type="Pfam" id="PF06429"/>
    </source>
</evidence>
<sequence length="237" mass="25903">MRIPYNISKSAMKTHQQKMNHIAHNIANVNTIGYKKQSVQFSELLHNTVNEQDARISENAGELSNGMGVRLAESKAAYTQGSLTNTGDPLHLAIGGNGFFGVRDENNELLLTRDGAFHLNSQNEVVNDQGYRLEMNGQVLDGQTLSTDQIPLFLPTDSSGLTPSGGNLYRINEGATLLNSATNTEAFGDILSGHIEESTVDLAQSFTDMIMSQRAYSLNAKVTQSTDEIYSLINQFT</sequence>
<dbReference type="Proteomes" id="UP001501166">
    <property type="component" value="Unassembled WGS sequence"/>
</dbReference>
<dbReference type="Pfam" id="PF00460">
    <property type="entry name" value="Flg_bb_rod"/>
    <property type="match status" value="1"/>
</dbReference>
<accession>A0ABN0XF18</accession>
<keyword evidence="6" id="KW-0969">Cilium</keyword>
<reference evidence="6 7" key="1">
    <citation type="journal article" date="2019" name="Int. J. Syst. Evol. Microbiol.">
        <title>The Global Catalogue of Microorganisms (GCM) 10K type strain sequencing project: providing services to taxonomists for standard genome sequencing and annotation.</title>
        <authorList>
            <consortium name="The Broad Institute Genomics Platform"/>
            <consortium name="The Broad Institute Genome Sequencing Center for Infectious Disease"/>
            <person name="Wu L."/>
            <person name="Ma J."/>
        </authorList>
    </citation>
    <scope>NUCLEOTIDE SEQUENCE [LARGE SCALE GENOMIC DNA]</scope>
    <source>
        <strain evidence="6 7">JCM 12662</strain>
    </source>
</reference>
<evidence type="ECO:0000259" key="3">
    <source>
        <dbReference type="Pfam" id="PF00460"/>
    </source>
</evidence>
<evidence type="ECO:0000313" key="6">
    <source>
        <dbReference type="EMBL" id="GAA0361990.1"/>
    </source>
</evidence>
<feature type="domain" description="Flagellar basal-body/hook protein C-terminal" evidence="4">
    <location>
        <begin position="192"/>
        <end position="235"/>
    </location>
</feature>
<keyword evidence="7" id="KW-1185">Reference proteome</keyword>
<gene>
    <name evidence="6" type="primary">flgG</name>
    <name evidence="6" type="ORF">GCM10008932_13260</name>
</gene>
<dbReference type="SUPFAM" id="SSF117143">
    <property type="entry name" value="Flagellar hook protein flgE"/>
    <property type="match status" value="1"/>
</dbReference>
<dbReference type="Pfam" id="PF22692">
    <property type="entry name" value="LlgE_F_G_D1"/>
    <property type="match status" value="1"/>
</dbReference>
<dbReference type="InterPro" id="IPR037925">
    <property type="entry name" value="FlgE/F/G-like"/>
</dbReference>
<keyword evidence="6" id="KW-0966">Cell projection</keyword>
<comment type="similarity">
    <text evidence="1 2">Belongs to the flagella basal body rod proteins family.</text>
</comment>
<dbReference type="InterPro" id="IPR020013">
    <property type="entry name" value="Flagellar_FlgE/F/G"/>
</dbReference>
<keyword evidence="6" id="KW-0282">Flagellum</keyword>
<comment type="subcellular location">
    <subcellularLocation>
        <location evidence="2">Bacterial flagellum basal body</location>
    </subcellularLocation>
</comment>
<dbReference type="Pfam" id="PF06429">
    <property type="entry name" value="Flg_bbr_C"/>
    <property type="match status" value="1"/>
</dbReference>
<proteinExistence type="inferred from homology"/>
<dbReference type="EMBL" id="BAAACW010000080">
    <property type="protein sequence ID" value="GAA0361990.1"/>
    <property type="molecule type" value="Genomic_DNA"/>
</dbReference>
<dbReference type="NCBIfam" id="TIGR03506">
    <property type="entry name" value="FlgEFG_subfam"/>
    <property type="match status" value="1"/>
</dbReference>
<evidence type="ECO:0000256" key="2">
    <source>
        <dbReference type="RuleBase" id="RU362116"/>
    </source>
</evidence>
<feature type="domain" description="Flagellar basal body rod protein N-terminal" evidence="3">
    <location>
        <begin position="7"/>
        <end position="35"/>
    </location>
</feature>
<protein>
    <submittedName>
        <fullName evidence="6">Flagellar basal-body rod protein FlgG</fullName>
    </submittedName>
</protein>
<dbReference type="PANTHER" id="PTHR30435">
    <property type="entry name" value="FLAGELLAR PROTEIN"/>
    <property type="match status" value="1"/>
</dbReference>
<organism evidence="6 7">
    <name type="scientific">Alkalibacterium iburiense</name>
    <dbReference type="NCBI Taxonomy" id="290589"/>
    <lineage>
        <taxon>Bacteria</taxon>
        <taxon>Bacillati</taxon>
        <taxon>Bacillota</taxon>
        <taxon>Bacilli</taxon>
        <taxon>Lactobacillales</taxon>
        <taxon>Carnobacteriaceae</taxon>
        <taxon>Alkalibacterium</taxon>
    </lineage>
</organism>
<evidence type="ECO:0000259" key="5">
    <source>
        <dbReference type="Pfam" id="PF22692"/>
    </source>
</evidence>
<dbReference type="InterPro" id="IPR053967">
    <property type="entry name" value="LlgE_F_G-like_D1"/>
</dbReference>